<accession>A0ABT3WHC5</accession>
<sequence>MSGNPQPIVTPGTYQINIASLTLTSSSIGLGETAVLSDQRYNVEATFSTHTPTNSSDTAVQDFTLTDPKTGETITGSYNVSWGNKLTNSFIINNGEGGYYIITSAVAGSSSSKIDGAELLDPQKSAYNYSNIHLKTGIKNEVFILRPSSGFSGGNPYPYFFLQNDDGTAYTINPNTNRIEQFTFDTCFLAGSLIDTPEGPRKVEDLKCGDMILTYDSATGQRLPQAITWTGKDHVQVNTSLPMDMAGYPVCIKKDALADGVPSADLLITAEHCLFLEGRFVPARMMVNGRSIYFDTADNAPSGTKRAHGSRYDIFHIETEKHSIIISNGALTESYLDTGNRHGFRQNSQRPDENVIEHDVSAKPLSWQTDAAAPLDTTQDFVAPLFHHLLERAETLQFPVQHPYKAEALSDDAAFQLITDTGTVLHEQRVTNGYKIFSIPAGTEHLVLTSRTGRPYDVHGPFMDDRRLLGVLIGEIILFQNGRSITIDTHLTAPQLDGWSDLETVPMRWTQGAAMLPLPSKQYETDRLENGLLAIKIMAGGPYPIETTPFPTSRHETAQQFMFNSAG</sequence>
<gene>
    <name evidence="2" type="ORF">NQF86_00685</name>
</gene>
<dbReference type="SUPFAM" id="SSF51294">
    <property type="entry name" value="Hedgehog/intein (Hint) domain"/>
    <property type="match status" value="1"/>
</dbReference>
<dbReference type="RefSeq" id="WP_266115705.1">
    <property type="nucleotide sequence ID" value="NZ_JANIDY010000001.1"/>
</dbReference>
<proteinExistence type="predicted"/>
<dbReference type="InterPro" id="IPR028992">
    <property type="entry name" value="Hedgehog/Intein_dom"/>
</dbReference>
<dbReference type="Pfam" id="PF13403">
    <property type="entry name" value="Hint_2"/>
    <property type="match status" value="1"/>
</dbReference>
<feature type="domain" description="Hedgehog/Intein (Hint)" evidence="1">
    <location>
        <begin position="186"/>
        <end position="338"/>
    </location>
</feature>
<name>A0ABT3WHC5_9PROT</name>
<organism evidence="2 3">
    <name type="scientific">Bombella pluederhausensis</name>
    <dbReference type="NCBI Taxonomy" id="2967336"/>
    <lineage>
        <taxon>Bacteria</taxon>
        <taxon>Pseudomonadati</taxon>
        <taxon>Pseudomonadota</taxon>
        <taxon>Alphaproteobacteria</taxon>
        <taxon>Acetobacterales</taxon>
        <taxon>Acetobacteraceae</taxon>
        <taxon>Bombella</taxon>
    </lineage>
</organism>
<evidence type="ECO:0000313" key="3">
    <source>
        <dbReference type="Proteomes" id="UP001165576"/>
    </source>
</evidence>
<evidence type="ECO:0000259" key="1">
    <source>
        <dbReference type="Pfam" id="PF13403"/>
    </source>
</evidence>
<reference evidence="2" key="1">
    <citation type="submission" date="2022-07" db="EMBL/GenBank/DDBJ databases">
        <title>Bombella genomes.</title>
        <authorList>
            <person name="Harer L."/>
            <person name="Styblova S."/>
            <person name="Ehrmann M."/>
        </authorList>
    </citation>
    <scope>NUCLEOTIDE SEQUENCE</scope>
    <source>
        <strain evidence="2">TMW 2.2543</strain>
    </source>
</reference>
<dbReference type="EMBL" id="JANIDY010000001">
    <property type="protein sequence ID" value="MCX5617189.1"/>
    <property type="molecule type" value="Genomic_DNA"/>
</dbReference>
<keyword evidence="3" id="KW-1185">Reference proteome</keyword>
<dbReference type="Gene3D" id="2.170.16.10">
    <property type="entry name" value="Hedgehog/Intein (Hint) domain"/>
    <property type="match status" value="1"/>
</dbReference>
<protein>
    <submittedName>
        <fullName evidence="2">Hint domain-containing protein</fullName>
    </submittedName>
</protein>
<dbReference type="InterPro" id="IPR036844">
    <property type="entry name" value="Hint_dom_sf"/>
</dbReference>
<evidence type="ECO:0000313" key="2">
    <source>
        <dbReference type="EMBL" id="MCX5617189.1"/>
    </source>
</evidence>
<comment type="caution">
    <text evidence="2">The sequence shown here is derived from an EMBL/GenBank/DDBJ whole genome shotgun (WGS) entry which is preliminary data.</text>
</comment>
<dbReference type="Proteomes" id="UP001165576">
    <property type="component" value="Unassembled WGS sequence"/>
</dbReference>